<organism evidence="2 3">
    <name type="scientific">Hyaloscypha variabilis (strain UAMH 11265 / GT02V1 / F)</name>
    <name type="common">Meliniomyces variabilis</name>
    <dbReference type="NCBI Taxonomy" id="1149755"/>
    <lineage>
        <taxon>Eukaryota</taxon>
        <taxon>Fungi</taxon>
        <taxon>Dikarya</taxon>
        <taxon>Ascomycota</taxon>
        <taxon>Pezizomycotina</taxon>
        <taxon>Leotiomycetes</taxon>
        <taxon>Helotiales</taxon>
        <taxon>Hyaloscyphaceae</taxon>
        <taxon>Hyaloscypha</taxon>
        <taxon>Hyaloscypha variabilis</taxon>
    </lineage>
</organism>
<protein>
    <recommendedName>
        <fullName evidence="1">Heterokaryon incompatibility domain-containing protein</fullName>
    </recommendedName>
</protein>
<evidence type="ECO:0000259" key="1">
    <source>
        <dbReference type="Pfam" id="PF06985"/>
    </source>
</evidence>
<name>A0A2J6R0T3_HYAVF</name>
<dbReference type="PANTHER" id="PTHR24148:SF82">
    <property type="entry name" value="HETEROKARYON INCOMPATIBILITY DOMAIN-CONTAINING PROTEIN"/>
    <property type="match status" value="1"/>
</dbReference>
<evidence type="ECO:0000313" key="3">
    <source>
        <dbReference type="Proteomes" id="UP000235786"/>
    </source>
</evidence>
<dbReference type="AlphaFoldDB" id="A0A2J6R0T3"/>
<dbReference type="OrthoDB" id="194358at2759"/>
<dbReference type="Pfam" id="PF06985">
    <property type="entry name" value="HET"/>
    <property type="match status" value="1"/>
</dbReference>
<gene>
    <name evidence="2" type="ORF">L207DRAFT_640401</name>
</gene>
<dbReference type="EMBL" id="KZ613960">
    <property type="protein sequence ID" value="PMD32089.1"/>
    <property type="molecule type" value="Genomic_DNA"/>
</dbReference>
<keyword evidence="3" id="KW-1185">Reference proteome</keyword>
<evidence type="ECO:0000313" key="2">
    <source>
        <dbReference type="EMBL" id="PMD32089.1"/>
    </source>
</evidence>
<accession>A0A2J6R0T3</accession>
<feature type="domain" description="Heterokaryon incompatibility" evidence="1">
    <location>
        <begin position="2"/>
        <end position="162"/>
    </location>
</feature>
<dbReference type="PANTHER" id="PTHR24148">
    <property type="entry name" value="ANKYRIN REPEAT DOMAIN-CONTAINING PROTEIN 39 HOMOLOG-RELATED"/>
    <property type="match status" value="1"/>
</dbReference>
<dbReference type="InterPro" id="IPR010730">
    <property type="entry name" value="HET"/>
</dbReference>
<reference evidence="2 3" key="1">
    <citation type="submission" date="2016-04" db="EMBL/GenBank/DDBJ databases">
        <title>A degradative enzymes factory behind the ericoid mycorrhizal symbiosis.</title>
        <authorList>
            <consortium name="DOE Joint Genome Institute"/>
            <person name="Martino E."/>
            <person name="Morin E."/>
            <person name="Grelet G."/>
            <person name="Kuo A."/>
            <person name="Kohler A."/>
            <person name="Daghino S."/>
            <person name="Barry K."/>
            <person name="Choi C."/>
            <person name="Cichocki N."/>
            <person name="Clum A."/>
            <person name="Copeland A."/>
            <person name="Hainaut M."/>
            <person name="Haridas S."/>
            <person name="Labutti K."/>
            <person name="Lindquist E."/>
            <person name="Lipzen A."/>
            <person name="Khouja H.-R."/>
            <person name="Murat C."/>
            <person name="Ohm R."/>
            <person name="Olson A."/>
            <person name="Spatafora J."/>
            <person name="Veneault-Fourrey C."/>
            <person name="Henrissat B."/>
            <person name="Grigoriev I."/>
            <person name="Martin F."/>
            <person name="Perotto S."/>
        </authorList>
    </citation>
    <scope>NUCLEOTIDE SEQUENCE [LARGE SCALE GENOMIC DNA]</scope>
    <source>
        <strain evidence="2 3">F</strain>
    </source>
</reference>
<proteinExistence type="predicted"/>
<dbReference type="InterPro" id="IPR052895">
    <property type="entry name" value="HetReg/Transcr_Mod"/>
</dbReference>
<sequence>MEIGSSLAAALRHLRHKRNPVTVWTDALCINQENAEEKDIQVPLMMRIYSNDTRVHAWLGPRYNESPDVVNSATAAFDFIPIVAGLLKRFDCMQRLADETSWSKACFALAEPRRRDVQPFWAAMSKTLRDAMVSMGLWNSYLSAFKTLSQVEYFQRMWVLQETGRARVLTFHYAEREAAYELFFLSLCLARPFCTSETPADLSAISPDFDSRFLSCLTARMYCNLNCNIKKVLELAYWQRPPMHQATNPRDLIYALLGLVSGPKGIKVRYNLSVDYAYISATRLLLSQGFTEILLSFKPYKPEISTEPITSEAFPSWAYDWSTRGISSFGQYAACGPTQPALSFRQFQDLESNVTMTLRGSECGYVTATSYPFSAVAKTAGFTPEVIRIGNINRQPPSAGGKQTFGEQIRWEYFQNHINVPIPDIEKLFKDSTFPIALFWIWWIKWVTALWNFALVNSYQQDDRKVLNSVLELLLRKASTDLKGGLATAGNLHDLIDPNFWSNIVPNTSQQFNTETEDGNATAEPETRLSVEVVQSLFRSAWGMRPLALDGGQLGYGPESTEPGDEIVIFYGVKAPLVVRKVDGAAYKILGPAHVCGVMQGEFMDTNPPRQKYVLI</sequence>
<dbReference type="Proteomes" id="UP000235786">
    <property type="component" value="Unassembled WGS sequence"/>
</dbReference>
<dbReference type="Pfam" id="PF26639">
    <property type="entry name" value="Het-6_barrel"/>
    <property type="match status" value="1"/>
</dbReference>